<sequence length="317" mass="32317">MVFWLAVSAAAVAGAAAFLALRAAGILRGAAGAEAHRPSRGRKPAGRPAGRAAREGSAPSRAPVPVFAASPVLIGFRAPGCGLPFLLVSPVRDCERRFFLETPVAFPAFEVPFAAALRLPGAPGSSGGSPVLFELAADPLQSSQLSEAALPEALGYGSGGLPMGCARGLGERLAYDAAGALLALSRAPWKPLALRRASQLSREALSSGAQASGEVSCVLRGLADPARPEAGVFFPAAPAFEGPGSLLQAINALERSLVEGSGADFPEPLLRPLPSLLDAALHALSDRPRFAVRLDAAGRALALYRFDASAGEGGDFP</sequence>
<dbReference type="EMBL" id="JAKNCT010000009">
    <property type="protein sequence ID" value="MCG5031393.1"/>
    <property type="molecule type" value="Genomic_DNA"/>
</dbReference>
<evidence type="ECO:0000313" key="4">
    <source>
        <dbReference type="Proteomes" id="UP001297600"/>
    </source>
</evidence>
<comment type="caution">
    <text evidence="3">The sequence shown here is derived from an EMBL/GenBank/DDBJ whole genome shotgun (WGS) entry which is preliminary data.</text>
</comment>
<evidence type="ECO:0008006" key="5">
    <source>
        <dbReference type="Google" id="ProtNLM"/>
    </source>
</evidence>
<feature type="chain" id="PRO_5045365898" description="DUF2125 domain-containing protein" evidence="2">
    <location>
        <begin position="24"/>
        <end position="317"/>
    </location>
</feature>
<feature type="region of interest" description="Disordered" evidence="1">
    <location>
        <begin position="35"/>
        <end position="61"/>
    </location>
</feature>
<keyword evidence="2" id="KW-0732">Signal</keyword>
<accession>A0ABS9MRY5</accession>
<evidence type="ECO:0000256" key="1">
    <source>
        <dbReference type="SAM" id="MobiDB-lite"/>
    </source>
</evidence>
<gene>
    <name evidence="3" type="ORF">MAF45_08070</name>
</gene>
<organism evidence="3 4">
    <name type="scientific">Mesosutterella porci</name>
    <dbReference type="NCBI Taxonomy" id="2915351"/>
    <lineage>
        <taxon>Bacteria</taxon>
        <taxon>Pseudomonadati</taxon>
        <taxon>Pseudomonadota</taxon>
        <taxon>Betaproteobacteria</taxon>
        <taxon>Burkholderiales</taxon>
        <taxon>Sutterellaceae</taxon>
        <taxon>Mesosutterella</taxon>
    </lineage>
</organism>
<dbReference type="Proteomes" id="UP001297600">
    <property type="component" value="Unassembled WGS sequence"/>
</dbReference>
<feature type="compositionally biased region" description="Low complexity" evidence="1">
    <location>
        <begin position="46"/>
        <end position="61"/>
    </location>
</feature>
<reference evidence="3 4" key="1">
    <citation type="submission" date="2022-02" db="EMBL/GenBank/DDBJ databases">
        <title>Mesosutterella porci, a novel member of the family Sutterellaceae from pig feces.</title>
        <authorList>
            <person name="Wylensek D."/>
            <person name="Clavel T."/>
        </authorList>
    </citation>
    <scope>NUCLEOTIDE SEQUENCE [LARGE SCALE GENOMIC DNA]</scope>
    <source>
        <strain evidence="4">oilRF-744-wt-GAM-9</strain>
    </source>
</reference>
<evidence type="ECO:0000256" key="2">
    <source>
        <dbReference type="SAM" id="SignalP"/>
    </source>
</evidence>
<protein>
    <recommendedName>
        <fullName evidence="5">DUF2125 domain-containing protein</fullName>
    </recommendedName>
</protein>
<keyword evidence="4" id="KW-1185">Reference proteome</keyword>
<name>A0ABS9MRY5_9BURK</name>
<evidence type="ECO:0000313" key="3">
    <source>
        <dbReference type="EMBL" id="MCG5031393.1"/>
    </source>
</evidence>
<proteinExistence type="predicted"/>
<feature type="signal peptide" evidence="2">
    <location>
        <begin position="1"/>
        <end position="23"/>
    </location>
</feature>